<evidence type="ECO:0000256" key="1">
    <source>
        <dbReference type="ARBA" id="ARBA00022614"/>
    </source>
</evidence>
<dbReference type="EMBL" id="OU895879">
    <property type="protein sequence ID" value="CAG9807161.1"/>
    <property type="molecule type" value="Genomic_DNA"/>
</dbReference>
<name>A0A9N9S0Y4_9DIPT</name>
<keyword evidence="6" id="KW-1185">Reference proteome</keyword>
<dbReference type="SMART" id="SM00369">
    <property type="entry name" value="LRR_TYP"/>
    <property type="match status" value="3"/>
</dbReference>
<gene>
    <name evidence="5" type="ORF">CHIRRI_LOCUS10010</name>
</gene>
<feature type="chain" id="PRO_5040187163" evidence="4">
    <location>
        <begin position="22"/>
        <end position="196"/>
    </location>
</feature>
<dbReference type="SUPFAM" id="SSF52058">
    <property type="entry name" value="L domain-like"/>
    <property type="match status" value="1"/>
</dbReference>
<evidence type="ECO:0000313" key="6">
    <source>
        <dbReference type="Proteomes" id="UP001153620"/>
    </source>
</evidence>
<dbReference type="PANTHER" id="PTHR24373:SF370">
    <property type="entry name" value="FISH-LIPS, ISOFORM E"/>
    <property type="match status" value="1"/>
</dbReference>
<evidence type="ECO:0000256" key="3">
    <source>
        <dbReference type="ARBA" id="ARBA00022737"/>
    </source>
</evidence>
<accession>A0A9N9S0Y4</accession>
<keyword evidence="3" id="KW-0677">Repeat</keyword>
<dbReference type="InterPro" id="IPR001611">
    <property type="entry name" value="Leu-rich_rpt"/>
</dbReference>
<evidence type="ECO:0000313" key="5">
    <source>
        <dbReference type="EMBL" id="CAG9807161.1"/>
    </source>
</evidence>
<dbReference type="Proteomes" id="UP001153620">
    <property type="component" value="Chromosome 3"/>
</dbReference>
<dbReference type="PANTHER" id="PTHR24373">
    <property type="entry name" value="SLIT RELATED LEUCINE-RICH REPEAT NEURONAL PROTEIN"/>
    <property type="match status" value="1"/>
</dbReference>
<dbReference type="AlphaFoldDB" id="A0A9N9S0Y4"/>
<keyword evidence="2 4" id="KW-0732">Signal</keyword>
<sequence length="196" mass="23089">MLIRGIFLIATIFTFTSLTKAIDINCQYKGYDWNNWGPKQTCFASLMTDLYIFNAKLKHISRYEFQSYRGLRTISLSRNDLSYIPHDTFDDMINLEYFSLSINKLRIIPNLKRLAKLKELYLFENKIEKLSFEDLSGNLNLEVLWIYSNNLNKIDSKIFNFLINLKDARFENNNCISMNHPPTSVEIIKQEINSKC</sequence>
<proteinExistence type="predicted"/>
<keyword evidence="1" id="KW-0433">Leucine-rich repeat</keyword>
<dbReference type="GO" id="GO:0005615">
    <property type="term" value="C:extracellular space"/>
    <property type="evidence" value="ECO:0007669"/>
    <property type="project" value="TreeGrafter"/>
</dbReference>
<reference evidence="5" key="2">
    <citation type="submission" date="2022-10" db="EMBL/GenBank/DDBJ databases">
        <authorList>
            <consortium name="ENA_rothamsted_submissions"/>
            <consortium name="culmorum"/>
            <person name="King R."/>
        </authorList>
    </citation>
    <scope>NUCLEOTIDE SEQUENCE</scope>
</reference>
<feature type="signal peptide" evidence="4">
    <location>
        <begin position="1"/>
        <end position="21"/>
    </location>
</feature>
<dbReference type="Pfam" id="PF13855">
    <property type="entry name" value="LRR_8"/>
    <property type="match status" value="1"/>
</dbReference>
<dbReference type="InterPro" id="IPR003591">
    <property type="entry name" value="Leu-rich_rpt_typical-subtyp"/>
</dbReference>
<evidence type="ECO:0000256" key="2">
    <source>
        <dbReference type="ARBA" id="ARBA00022729"/>
    </source>
</evidence>
<dbReference type="OrthoDB" id="7751218at2759"/>
<reference evidence="5" key="1">
    <citation type="submission" date="2022-01" db="EMBL/GenBank/DDBJ databases">
        <authorList>
            <person name="King R."/>
        </authorList>
    </citation>
    <scope>NUCLEOTIDE SEQUENCE</scope>
</reference>
<protein>
    <submittedName>
        <fullName evidence="5">Uncharacterized protein</fullName>
    </submittedName>
</protein>
<evidence type="ECO:0000256" key="4">
    <source>
        <dbReference type="SAM" id="SignalP"/>
    </source>
</evidence>
<dbReference type="GO" id="GO:0031012">
    <property type="term" value="C:extracellular matrix"/>
    <property type="evidence" value="ECO:0007669"/>
    <property type="project" value="TreeGrafter"/>
</dbReference>
<organism evidence="5 6">
    <name type="scientific">Chironomus riparius</name>
    <dbReference type="NCBI Taxonomy" id="315576"/>
    <lineage>
        <taxon>Eukaryota</taxon>
        <taxon>Metazoa</taxon>
        <taxon>Ecdysozoa</taxon>
        <taxon>Arthropoda</taxon>
        <taxon>Hexapoda</taxon>
        <taxon>Insecta</taxon>
        <taxon>Pterygota</taxon>
        <taxon>Neoptera</taxon>
        <taxon>Endopterygota</taxon>
        <taxon>Diptera</taxon>
        <taxon>Nematocera</taxon>
        <taxon>Chironomoidea</taxon>
        <taxon>Chironomidae</taxon>
        <taxon>Chironominae</taxon>
        <taxon>Chironomus</taxon>
    </lineage>
</organism>
<dbReference type="InterPro" id="IPR032675">
    <property type="entry name" value="LRR_dom_sf"/>
</dbReference>
<dbReference type="InterPro" id="IPR050328">
    <property type="entry name" value="Dev_Immune_Receptor"/>
</dbReference>
<dbReference type="Gene3D" id="3.80.10.10">
    <property type="entry name" value="Ribonuclease Inhibitor"/>
    <property type="match status" value="1"/>
</dbReference>